<evidence type="ECO:0000313" key="9">
    <source>
        <dbReference type="Proteomes" id="UP001497516"/>
    </source>
</evidence>
<evidence type="ECO:0000256" key="2">
    <source>
        <dbReference type="ARBA" id="ARBA00022771"/>
    </source>
</evidence>
<evidence type="ECO:0000259" key="7">
    <source>
        <dbReference type="Pfam" id="PF23121"/>
    </source>
</evidence>
<dbReference type="PANTHER" id="PTHR33304">
    <property type="match status" value="1"/>
</dbReference>
<protein>
    <recommendedName>
        <fullName evidence="10">RNase H type-1 domain-containing protein</fullName>
    </recommendedName>
</protein>
<dbReference type="InterPro" id="IPR049914">
    <property type="entry name" value="PHD1-3/5-6"/>
</dbReference>
<dbReference type="Gene3D" id="3.30.420.10">
    <property type="entry name" value="Ribonuclease H-like superfamily/Ribonuclease H"/>
    <property type="match status" value="1"/>
</dbReference>
<evidence type="ECO:0000259" key="6">
    <source>
        <dbReference type="Pfam" id="PF13456"/>
    </source>
</evidence>
<dbReference type="InterPro" id="IPR013083">
    <property type="entry name" value="Znf_RING/FYVE/PHD"/>
</dbReference>
<dbReference type="InterPro" id="IPR036397">
    <property type="entry name" value="RNaseH_sf"/>
</dbReference>
<dbReference type="GO" id="GO:0003676">
    <property type="term" value="F:nucleic acid binding"/>
    <property type="evidence" value="ECO:0007669"/>
    <property type="project" value="InterPro"/>
</dbReference>
<dbReference type="Proteomes" id="UP001497516">
    <property type="component" value="Chromosome 4"/>
</dbReference>
<dbReference type="CDD" id="cd06222">
    <property type="entry name" value="RNase_H_like"/>
    <property type="match status" value="1"/>
</dbReference>
<dbReference type="InterPro" id="IPR002156">
    <property type="entry name" value="RNaseH_domain"/>
</dbReference>
<dbReference type="CDD" id="cd15489">
    <property type="entry name" value="PHD_SF"/>
    <property type="match status" value="1"/>
</dbReference>
<dbReference type="Gene3D" id="3.30.40.10">
    <property type="entry name" value="Zinc/RING finger domain, C3HC4 (zinc finger)"/>
    <property type="match status" value="1"/>
</dbReference>
<dbReference type="SUPFAM" id="SSF53098">
    <property type="entry name" value="Ribonuclease H-like"/>
    <property type="match status" value="1"/>
</dbReference>
<name>A0AAV2E778_9ROSI</name>
<keyword evidence="2" id="KW-0863">Zinc-finger</keyword>
<dbReference type="Pfam" id="PF13456">
    <property type="entry name" value="RVT_3"/>
    <property type="match status" value="1"/>
</dbReference>
<reference evidence="8 9" key="1">
    <citation type="submission" date="2024-04" db="EMBL/GenBank/DDBJ databases">
        <authorList>
            <person name="Fracassetti M."/>
        </authorList>
    </citation>
    <scope>NUCLEOTIDE SEQUENCE [LARGE SCALE GENOMIC DNA]</scope>
</reference>
<evidence type="ECO:0000313" key="8">
    <source>
        <dbReference type="EMBL" id="CAL1381612.1"/>
    </source>
</evidence>
<proteinExistence type="predicted"/>
<organism evidence="8 9">
    <name type="scientific">Linum trigynum</name>
    <dbReference type="NCBI Taxonomy" id="586398"/>
    <lineage>
        <taxon>Eukaryota</taxon>
        <taxon>Viridiplantae</taxon>
        <taxon>Streptophyta</taxon>
        <taxon>Embryophyta</taxon>
        <taxon>Tracheophyta</taxon>
        <taxon>Spermatophyta</taxon>
        <taxon>Magnoliopsida</taxon>
        <taxon>eudicotyledons</taxon>
        <taxon>Gunneridae</taxon>
        <taxon>Pentapetalae</taxon>
        <taxon>rosids</taxon>
        <taxon>fabids</taxon>
        <taxon>Malpighiales</taxon>
        <taxon>Linaceae</taxon>
        <taxon>Linum</taxon>
    </lineage>
</organism>
<keyword evidence="4" id="KW-0805">Transcription regulation</keyword>
<dbReference type="SUPFAM" id="SSF57903">
    <property type="entry name" value="FYVE/PHD zinc finger"/>
    <property type="match status" value="1"/>
</dbReference>
<evidence type="ECO:0000256" key="1">
    <source>
        <dbReference type="ARBA" id="ARBA00022723"/>
    </source>
</evidence>
<dbReference type="InterPro" id="IPR011011">
    <property type="entry name" value="Znf_FYVE_PHD"/>
</dbReference>
<sequence length="726" mass="81222">MAAIAQRKICEICGGVDDKDELIYTCIKCGVTTEHIYCMRTRTEDPDWVCEECNAKAPESTKGVFQEPTTLSFHNKVIPGGPSRRHYPFKRQVRPGKVKHISEEEVIKLMSGAEYVRTTKANITQRPSSMAQKFPVISFKANPRIPSGSAKNAAYGGRNFCSTFTPSVPRRSEEKRAKGFDSSAEKVKKTLWTSSKKQVEEQKRFNKDGNHSASLETMNMDVLEMKTLVQRLRSYEPYLPAKHATWKGSFKILDNQKETQVHLSTRVYKAHGLSLELPAQFQQFQAQPATRVCLDAYELSLKMPAELQVKLLPRSEFWTPLFGNDPPDLRDIAFYIFPAAEAERSVENHTKLLECMEAQDLVMRTDVEGVELLIFLSKQLDTNMQDIIAWWDMKQFLWGVFSPADAEVQVLPPRVHIPVPEYSDQPDCGISNLDKDDDADSMMEIDMEGGKEVGRPDIVVRRKDHYPRTIPQFNGEVAVADMNASKLSIHTTTSPCINMQAGSKKCKIESLEGTLVEKSAHYQLGQHLSDVKVECDDQEEEVNSSILWTPPPADWVKLNVAVATSFSGGATTAVAAGIIRDSAANWQIGYTLKLGTTTTHCSNSLKAELKALLEGLKLAWGRGFTKVVVELESKTALECLTNKQTTAASSTTTSPHDLTEAELTSMCKERIMRKWDCKLQLVSVEGNSSAQMLAHTSFLGKTSELNVMENPPRDLHLFLEIDGMKL</sequence>
<accession>A0AAV2E778</accession>
<dbReference type="GO" id="GO:0140566">
    <property type="term" value="F:histone reader activity"/>
    <property type="evidence" value="ECO:0007669"/>
    <property type="project" value="InterPro"/>
</dbReference>
<dbReference type="InterPro" id="IPR012337">
    <property type="entry name" value="RNaseH-like_sf"/>
</dbReference>
<dbReference type="GO" id="GO:0004523">
    <property type="term" value="F:RNA-DNA hybrid ribonuclease activity"/>
    <property type="evidence" value="ECO:0007669"/>
    <property type="project" value="InterPro"/>
</dbReference>
<dbReference type="PANTHER" id="PTHR33304:SF36">
    <property type="entry name" value="GB|AAF26970.1-RELATED"/>
    <property type="match status" value="1"/>
</dbReference>
<feature type="domain" description="RNase H type-1" evidence="6">
    <location>
        <begin position="563"/>
        <end position="695"/>
    </location>
</feature>
<keyword evidence="5" id="KW-0804">Transcription</keyword>
<keyword evidence="9" id="KW-1185">Reference proteome</keyword>
<dbReference type="InterPro" id="IPR056280">
    <property type="entry name" value="AIPP2-like_SPOC"/>
</dbReference>
<dbReference type="AlphaFoldDB" id="A0AAV2E778"/>
<gene>
    <name evidence="8" type="ORF">LTRI10_LOCUS22982</name>
</gene>
<evidence type="ECO:0008006" key="10">
    <source>
        <dbReference type="Google" id="ProtNLM"/>
    </source>
</evidence>
<keyword evidence="1" id="KW-0479">Metal-binding</keyword>
<evidence type="ECO:0000256" key="3">
    <source>
        <dbReference type="ARBA" id="ARBA00022833"/>
    </source>
</evidence>
<dbReference type="GO" id="GO:0008270">
    <property type="term" value="F:zinc ion binding"/>
    <property type="evidence" value="ECO:0007669"/>
    <property type="project" value="UniProtKB-KW"/>
</dbReference>
<dbReference type="Pfam" id="PF23121">
    <property type="entry name" value="SPOC_AIPP2"/>
    <property type="match status" value="1"/>
</dbReference>
<dbReference type="GO" id="GO:0034244">
    <property type="term" value="P:negative regulation of transcription elongation by RNA polymerase II"/>
    <property type="evidence" value="ECO:0007669"/>
    <property type="project" value="InterPro"/>
</dbReference>
<feature type="domain" description="AIPP2-like SPOC-like" evidence="7">
    <location>
        <begin position="279"/>
        <end position="401"/>
    </location>
</feature>
<dbReference type="InterPro" id="IPR044730">
    <property type="entry name" value="RNase_H-like_dom_plant"/>
</dbReference>
<evidence type="ECO:0000256" key="5">
    <source>
        <dbReference type="ARBA" id="ARBA00023163"/>
    </source>
</evidence>
<dbReference type="EMBL" id="OZ034817">
    <property type="protein sequence ID" value="CAL1381612.1"/>
    <property type="molecule type" value="Genomic_DNA"/>
</dbReference>
<keyword evidence="3" id="KW-0862">Zinc</keyword>
<evidence type="ECO:0000256" key="4">
    <source>
        <dbReference type="ARBA" id="ARBA00023015"/>
    </source>
</evidence>